<dbReference type="InterPro" id="IPR016035">
    <property type="entry name" value="Acyl_Trfase/lysoPLipase"/>
</dbReference>
<dbReference type="InterPro" id="IPR002539">
    <property type="entry name" value="MaoC-like_dom"/>
</dbReference>
<evidence type="ECO:0000256" key="8">
    <source>
        <dbReference type="SAM" id="MobiDB-lite"/>
    </source>
</evidence>
<dbReference type="Gene3D" id="3.40.50.720">
    <property type="entry name" value="NAD(P)-binding Rossmann-like Domain"/>
    <property type="match status" value="1"/>
</dbReference>
<evidence type="ECO:0000256" key="7">
    <source>
        <dbReference type="ARBA" id="ARBA00023002"/>
    </source>
</evidence>
<dbReference type="SUPFAM" id="SSF51412">
    <property type="entry name" value="Inosine monophosphate dehydrogenase (IMPDH)"/>
    <property type="match status" value="1"/>
</dbReference>
<dbReference type="SUPFAM" id="SSF54637">
    <property type="entry name" value="Thioesterase/thiol ester dehydrase-isomerase"/>
    <property type="match status" value="1"/>
</dbReference>
<dbReference type="Gene3D" id="3.30.70.3320">
    <property type="match status" value="1"/>
</dbReference>
<keyword evidence="2" id="KW-0596">Phosphopantetheine</keyword>
<organism evidence="10 11">
    <name type="scientific">Corynebacterium pseudodiphtheriticum</name>
    <dbReference type="NCBI Taxonomy" id="37637"/>
    <lineage>
        <taxon>Bacteria</taxon>
        <taxon>Bacillati</taxon>
        <taxon>Actinomycetota</taxon>
        <taxon>Actinomycetes</taxon>
        <taxon>Mycobacteriales</taxon>
        <taxon>Corynebacteriaceae</taxon>
        <taxon>Corynebacterium</taxon>
    </lineage>
</organism>
<dbReference type="InterPro" id="IPR055118">
    <property type="entry name" value="FAS-like_AT_central"/>
</dbReference>
<dbReference type="PANTHER" id="PTHR10982:SF21">
    <property type="entry name" value="FATTY ACID SYNTHASE SUBUNIT BETA"/>
    <property type="match status" value="1"/>
</dbReference>
<sequence length="3101" mass="327727">MSLTPLDSMRAPAIIFAGQASEWEKQLRNAAASHHAVGRLDNYLTQARSLVSPYARTIASTIPGAMERLEALVHADSQDTGASNHTTSPNNSTSSNDVFPAVSIPGIVLSQLAAIDQLRDLGLNLAGCDLEQGSTQNNPTTAFGHSQGSLGIAAIKHPVHALALAILMGTAASVAHGSTDSRSHMLLIRDLPRDVVEQSLNGTTTGSAAISVVNGTRAFVVSGTPDELAAVENNVAAHASAYNDALEAREFGGSELTPNFTYLPVALPFHHDSLTEAAELTIEWAQACQLDLGDTDIATVVRDILIRPFDWTAQTAQMVDQHISHALVLDDGLAKLTTPLVAGTGLSVVPAWTPSQRDNLATPGAQLPTARDWSEFAPRLVTLPDGKTYTQTKFSALTGLSPIMLGGMTPTTVDPAIVAAAANAGFWTEMAGGGMYSEELFTELKNSLIRQLQPGRTVAFNTMFFDRFMWNLQFGQARIVPKARANGAPITGVTISAGVPEADEATELLTQLRADGFPYISFKPGTTKQIRDILAIAAANPEHQLILQIEDGHAGGHHSWLDLDEMLIDTYAAAREHDNVTITVGGGIYSAERAAEYLTGTWSQKYSLPRMPVDGVFVGTVAMATKEAITSSQVKQLLVDTPGISPETNGGWVGRGRANGGVASGQSHLLADLHEIDNSFAAAARLITSLDPADYQDHREEIIAALAKTSKPYFGDVETMTYQQWLERFVDLAFPFMDPTWQDRWFDLLHRIEARLHPSDHGEIDTLFPDLDSVADAPANLRTLLEAFPQAATTTVAARDAAWFVSLNHKHNKPMPWTTAIDGDLKKWFSKDTLWQAQEDRYDADAVRIIPGPVSVAGITKVDEPVAELLARFETGTTEALQQAGVEPTKQYSRLGNATTAEEFLRQAPSLEWHGHTIANPAVELPTEAFDIINDGTEAAPQYSIRINTDSYWDDLPESQRPFYVKSVSIPVDLSDAVATGASPVVDHDRLPGAVFDLLAGLAGVGSTSESGDEITALPTIVEGSVDEQYPFGYAEDSFTLPTTLLQAHTAVTGAGLGDKLTTAPGTPDVLVGPAWPAIYTALGSGRIGEEHGEPAGTDYPVIEGLLNAVHLNHVIDLRVPLHELARGNKGESNARRIDVKSWCSAIDESNAGRIVTVELELRDHESGELVATQMQRFAIRGRATGASVPAPAPEWGSAALAAEVEPTPRSFVDRATVTAPQDMTPFALVSGDYNPIHTSTNAARLVNLDDALVHGMWLSATAQHLANTHGTVTSWTYSMFGMVQLGDKVEITAERVGRAGIHSALEVTCRIDGEVVSVGQALLAQPATAYVYPGQGVQAEGMGRGDRNASPAAREAWRRADHHTRTQHGFSIRQIIDDNPTELKVRGTTFRHPQGVLHLTQFTQVALAVVAYGQTERLRENNALATGAMYAGHSLGEYTALASLANIFDLEAVIDIVYSRGSAMGTLVERDEHGNSNYGMGALRPNMIGVSADDVQDYVAQVAQETGEFLEIVNYNISGQQYSIAGTKAGLAELGKRATAIAPRAFVTVPGIDVPFHSRVLRDGVPAFADKLDELLPETLDLDALVGRYVPNLVARPFELTQNFVDATAALAPSGRLDNIDAATMEPQKLARLLLIELLSWQFASPVRWIETQELLFGRVDQIIEVGLASSPTLTNLAQRSMAVAGVSLPVYNVERDQDVVMLADVTEAPIEVDDEDTASNSAAAADQASQSPEVGADAARPTENPAPMSEAGPDSAAGAAAASAAAGATEPAPANASASASANTAAGGGAPAGELSFTAAEAIMTLFAFSNKIRLEQINDSDTVEELTNGVSSRRNQLLMDMSAELGVPAIDGAADADVATLRGRVTTAAPGYSPFGAVLSEAIGARLRQLTGAAGAKPAAVGERVTGTWALPQSWIAHVEAEILLGSREEDSVRGGSLATIPTSASSKAEVNELVDAAVQQVAARHGVAVSQATGGSGAGGGSVVDSAALNEFAEQVTGENGVLATAARTVLAQLGLSEPAPETPETDNTLFETVEAELGSGWVKTVTPVFDARKAVLFDDRWASAREDLARYALGQADIALERFRGTGTTVAKQARWWAANGGQGELEEIAQLAESELQGAYTEDIALVTGAAPGSIATALIARLLEGGATVVMTASRVSQARKEFARKLYAEHAVPGAALWLVPANLSSYRDVDAVIDWIGTEQVESVGNEVKLLKPALIPTLAFPFAAPPVTGSLADAGPQAENQTRLLLWSVERTIAGLAGLAQAGVDKRCHVVLPGSPNRGVFGGDGAYGEVKAALDAIMNKWKVEAGWSDGVTLAQVLIGWVAGTHLMAGNDGLVPAVEAAGIRVWNPAEISHELMSLASAESRAQATKAPLHLDLTGGLGDTLNMAELTAQAAANAEQAAAAAAEAAANAPAAPATITALPNIAVPAQPERVETGEITTDLDDMIVIAGVGEVSSWGSGRTRFEAEYGIQRDGSVELTAAGVLELAWMTGLVNWAEDPTPGWYDANGAEIAEEEIYARFRDEVVARAGVRTLSDKYHLQDQGSIDLTTVFLDRDITFTVPSEAQARDIEAADPAFTRVAEADGEWQVTRLQGATAKVPRKATLTRTVAGQMPDNFDPTRWGIPEHMVDALDRMAVWNLVTAVDAFISAGFSPAELLQSIHPGDIASTQGTGIGGMESLHKVFVSRFLDEERPSDILQEALPNVIAAHTMQSLVGGYGSMIHPIGACATSAVSIEEGCDKIKLGKADVVVAGGIDDVQVESLAGFGDMNATAETKKMTDQGIDERFISRANDRRRGGFLEAEGGGTVLLVRGSLARELGLPVYAVVAHAASYADGAHTSIPAPGLGALGAGRGRENSRLAKSLRGLGLHPNDVTVLSKHDTSTNANDPNESELHSMLWPAVGRDADAPLFVISQKSLTGHSKAGAALFQTGGLIDVFRTGRVPHNAALDCVDPLIEPKAKNLVWLRDGVSLADAGRPVKAAVLTSLGFGHVGAVVVYGHPGVFEAAVAAQFGEDAAGAWREQANARLAAGAAHREAGMIGRRALFSVIEGRRLPERGSKEAEIALLLDEDARLGADGTYPLPGEAGESGRRD</sequence>
<dbReference type="InterPro" id="IPR003965">
    <property type="entry name" value="Fatty_acid_synthase"/>
</dbReference>
<evidence type="ECO:0000259" key="9">
    <source>
        <dbReference type="PROSITE" id="PS52004"/>
    </source>
</evidence>
<feature type="compositionally biased region" description="Low complexity" evidence="8">
    <location>
        <begin position="1751"/>
        <end position="1766"/>
    </location>
</feature>
<dbReference type="SUPFAM" id="SSF52151">
    <property type="entry name" value="FabD/lysophospholipase-like"/>
    <property type="match status" value="1"/>
</dbReference>
<dbReference type="CDD" id="cd00828">
    <property type="entry name" value="elong_cond_enzymes"/>
    <property type="match status" value="1"/>
</dbReference>
<feature type="compositionally biased region" description="Low complexity" evidence="8">
    <location>
        <begin position="83"/>
        <end position="96"/>
    </location>
</feature>
<keyword evidence="5" id="KW-0378">Hydrolase</keyword>
<dbReference type="Gene3D" id="3.40.47.10">
    <property type="match status" value="1"/>
</dbReference>
<protein>
    <submittedName>
        <fullName evidence="10">DUF1729 domain-containing protein</fullName>
    </submittedName>
</protein>
<feature type="region of interest" description="Disordered" evidence="8">
    <location>
        <begin position="1341"/>
        <end position="1366"/>
    </location>
</feature>
<dbReference type="SMART" id="SM00827">
    <property type="entry name" value="PKS_AT"/>
    <property type="match status" value="1"/>
</dbReference>
<dbReference type="Pfam" id="PF00109">
    <property type="entry name" value="ketoacyl-synt"/>
    <property type="match status" value="1"/>
</dbReference>
<dbReference type="RefSeq" id="WP_284587611.1">
    <property type="nucleotide sequence ID" value="NZ_JASNUQ010000003.1"/>
</dbReference>
<dbReference type="SUPFAM" id="SSF53901">
    <property type="entry name" value="Thiolase-like"/>
    <property type="match status" value="2"/>
</dbReference>
<dbReference type="Pfam" id="PF01575">
    <property type="entry name" value="MaoC_dehydratas"/>
    <property type="match status" value="1"/>
</dbReference>
<accession>A0ABT7FUS3</accession>
<name>A0ABT7FUS3_9CORY</name>
<dbReference type="InterPro" id="IPR047224">
    <property type="entry name" value="FAS_alpha_su_C"/>
</dbReference>
<dbReference type="PROSITE" id="PS00606">
    <property type="entry name" value="KS3_1"/>
    <property type="match status" value="1"/>
</dbReference>
<evidence type="ECO:0000313" key="10">
    <source>
        <dbReference type="EMBL" id="MDK4289675.1"/>
    </source>
</evidence>
<dbReference type="Pfam" id="PF08354">
    <property type="entry name" value="Fas1-AflB-like_hel"/>
    <property type="match status" value="1"/>
</dbReference>
<evidence type="ECO:0000256" key="1">
    <source>
        <dbReference type="ARBA" id="ARBA00005254"/>
    </source>
</evidence>
<proteinExistence type="inferred from homology"/>
<dbReference type="InterPro" id="IPR050830">
    <property type="entry name" value="Fungal_FAS"/>
</dbReference>
<dbReference type="InterPro" id="IPR018201">
    <property type="entry name" value="Ketoacyl_synth_AS"/>
</dbReference>
<dbReference type="PRINTS" id="PR01483">
    <property type="entry name" value="FASYNTHASE"/>
</dbReference>
<dbReference type="InterPro" id="IPR014031">
    <property type="entry name" value="Ketoacyl_synth_C"/>
</dbReference>
<dbReference type="InterPro" id="IPR013785">
    <property type="entry name" value="Aldolase_TIM"/>
</dbReference>
<keyword evidence="4" id="KW-0808">Transferase</keyword>
<dbReference type="Pfam" id="PF02801">
    <property type="entry name" value="Ketoacyl-synt_C"/>
    <property type="match status" value="1"/>
</dbReference>
<feature type="domain" description="Ketosynthase family 3 (KS3)" evidence="9">
    <location>
        <begin position="2553"/>
        <end position="3008"/>
    </location>
</feature>
<dbReference type="EMBL" id="JASNUQ010000003">
    <property type="protein sequence ID" value="MDK4289675.1"/>
    <property type="molecule type" value="Genomic_DNA"/>
</dbReference>
<dbReference type="Gene3D" id="3.10.129.10">
    <property type="entry name" value="Hotdog Thioesterase"/>
    <property type="match status" value="1"/>
</dbReference>
<dbReference type="Pfam" id="PF00698">
    <property type="entry name" value="Acyl_transf_1"/>
    <property type="match status" value="1"/>
</dbReference>
<dbReference type="Proteomes" id="UP001239759">
    <property type="component" value="Unassembled WGS sequence"/>
</dbReference>
<feature type="region of interest" description="Disordered" evidence="8">
    <location>
        <begin position="1713"/>
        <end position="1766"/>
    </location>
</feature>
<keyword evidence="6" id="KW-0521">NADP</keyword>
<evidence type="ECO:0000256" key="2">
    <source>
        <dbReference type="ARBA" id="ARBA00022450"/>
    </source>
</evidence>
<evidence type="ECO:0000313" key="11">
    <source>
        <dbReference type="Proteomes" id="UP001239759"/>
    </source>
</evidence>
<dbReference type="InterPro" id="IPR020841">
    <property type="entry name" value="PKS_Beta-ketoAc_synthase_dom"/>
</dbReference>
<dbReference type="InterPro" id="IPR014030">
    <property type="entry name" value="Ketoacyl_synth_N"/>
</dbReference>
<feature type="region of interest" description="Disordered" evidence="8">
    <location>
        <begin position="76"/>
        <end position="96"/>
    </location>
</feature>
<dbReference type="PANTHER" id="PTHR10982">
    <property type="entry name" value="MALONYL COA-ACYL CARRIER PROTEIN TRANSACYLASE"/>
    <property type="match status" value="1"/>
</dbReference>
<dbReference type="SUPFAM" id="SSF51735">
    <property type="entry name" value="NAD(P)-binding Rossmann-fold domains"/>
    <property type="match status" value="1"/>
</dbReference>
<keyword evidence="3" id="KW-0597">Phosphoprotein</keyword>
<dbReference type="Gene3D" id="3.40.366.10">
    <property type="entry name" value="Malonyl-Coenzyme A Acyl Carrier Protein, domain 2"/>
    <property type="match status" value="2"/>
</dbReference>
<dbReference type="Gene3D" id="3.20.20.70">
    <property type="entry name" value="Aldolase class I"/>
    <property type="match status" value="1"/>
</dbReference>
<keyword evidence="7" id="KW-0560">Oxidoreductase</keyword>
<dbReference type="InterPro" id="IPR013565">
    <property type="entry name" value="Fas1/AflB-like_central"/>
</dbReference>
<gene>
    <name evidence="10" type="ORF">QPX23_02860</name>
</gene>
<dbReference type="PROSITE" id="PS52004">
    <property type="entry name" value="KS3_2"/>
    <property type="match status" value="1"/>
</dbReference>
<comment type="caution">
    <text evidence="10">The sequence shown here is derived from an EMBL/GenBank/DDBJ whole genome shotgun (WGS) entry which is preliminary data.</text>
</comment>
<dbReference type="InterPro" id="IPR029069">
    <property type="entry name" value="HotDog_dom_sf"/>
</dbReference>
<dbReference type="InterPro" id="IPR036291">
    <property type="entry name" value="NAD(P)-bd_dom_sf"/>
</dbReference>
<dbReference type="InterPro" id="IPR001227">
    <property type="entry name" value="Ac_transferase_dom_sf"/>
</dbReference>
<feature type="compositionally biased region" description="Low complexity" evidence="8">
    <location>
        <begin position="1720"/>
        <end position="1733"/>
    </location>
</feature>
<reference evidence="10 11" key="1">
    <citation type="submission" date="2023-05" db="EMBL/GenBank/DDBJ databases">
        <title>Metabolic capabilities are highly conserved among human nasal-associated Corynebacterium species in pangenomic analyses.</title>
        <authorList>
            <person name="Tran T.H."/>
            <person name="Roberts A.Q."/>
            <person name="Escapa I.F."/>
            <person name="Gao W."/>
            <person name="Conlan S."/>
            <person name="Kong H."/>
            <person name="Segre J.A."/>
            <person name="Kelly M.S."/>
            <person name="Lemon K.P."/>
        </authorList>
    </citation>
    <scope>NUCLEOTIDE SEQUENCE [LARGE SCALE GENOMIC DNA]</scope>
    <source>
        <strain evidence="10 11">KPL3772</strain>
    </source>
</reference>
<evidence type="ECO:0000256" key="5">
    <source>
        <dbReference type="ARBA" id="ARBA00022801"/>
    </source>
</evidence>
<dbReference type="Gene3D" id="3.90.25.70">
    <property type="match status" value="1"/>
</dbReference>
<evidence type="ECO:0000256" key="4">
    <source>
        <dbReference type="ARBA" id="ARBA00022679"/>
    </source>
</evidence>
<evidence type="ECO:0000256" key="6">
    <source>
        <dbReference type="ARBA" id="ARBA00022857"/>
    </source>
</evidence>
<dbReference type="InterPro" id="IPR014043">
    <property type="entry name" value="Acyl_transferase_dom"/>
</dbReference>
<comment type="similarity">
    <text evidence="1">Belongs to the enoyl-CoA hydratase/isomerase family.</text>
</comment>
<dbReference type="SMART" id="SM00825">
    <property type="entry name" value="PKS_KS"/>
    <property type="match status" value="1"/>
</dbReference>
<keyword evidence="11" id="KW-1185">Reference proteome</keyword>
<evidence type="ECO:0000256" key="3">
    <source>
        <dbReference type="ARBA" id="ARBA00022553"/>
    </source>
</evidence>
<dbReference type="Gene3D" id="1.20.930.70">
    <property type="match status" value="1"/>
</dbReference>
<dbReference type="Pfam" id="PF18094">
    <property type="entry name" value="DNA_pol_B_N"/>
    <property type="match status" value="1"/>
</dbReference>
<dbReference type="InterPro" id="IPR016039">
    <property type="entry name" value="Thiolase-like"/>
</dbReference>
<dbReference type="Pfam" id="PF22690">
    <property type="entry name" value="FAS_AT_central"/>
    <property type="match status" value="1"/>
</dbReference>